<organism evidence="2 3">
    <name type="scientific">Poecilia reticulata</name>
    <name type="common">Guppy</name>
    <name type="synonym">Acanthophacelus reticulatus</name>
    <dbReference type="NCBI Taxonomy" id="8081"/>
    <lineage>
        <taxon>Eukaryota</taxon>
        <taxon>Metazoa</taxon>
        <taxon>Chordata</taxon>
        <taxon>Craniata</taxon>
        <taxon>Vertebrata</taxon>
        <taxon>Euteleostomi</taxon>
        <taxon>Actinopterygii</taxon>
        <taxon>Neopterygii</taxon>
        <taxon>Teleostei</taxon>
        <taxon>Neoteleostei</taxon>
        <taxon>Acanthomorphata</taxon>
        <taxon>Ovalentaria</taxon>
        <taxon>Atherinomorphae</taxon>
        <taxon>Cyprinodontiformes</taxon>
        <taxon>Poeciliidae</taxon>
        <taxon>Poeciliinae</taxon>
        <taxon>Poecilia</taxon>
    </lineage>
</organism>
<name>A0A3P9Q802_POERE</name>
<reference evidence="2" key="3">
    <citation type="submission" date="2025-09" db="UniProtKB">
        <authorList>
            <consortium name="Ensembl"/>
        </authorList>
    </citation>
    <scope>IDENTIFICATION</scope>
    <source>
        <strain evidence="2">Guanapo</strain>
    </source>
</reference>
<dbReference type="RefSeq" id="XP_008412837.1">
    <property type="nucleotide sequence ID" value="XM_008414615.2"/>
</dbReference>
<keyword evidence="3" id="KW-1185">Reference proteome</keyword>
<proteinExistence type="predicted"/>
<protein>
    <submittedName>
        <fullName evidence="2">Uncharacterized LOC103467890</fullName>
    </submittedName>
</protein>
<evidence type="ECO:0000256" key="1">
    <source>
        <dbReference type="SAM" id="MobiDB-lite"/>
    </source>
</evidence>
<dbReference type="Bgee" id="ENSPREG00000020527">
    <property type="expression patterns" value="Expressed in caudal fin"/>
</dbReference>
<dbReference type="OrthoDB" id="2333662at2759"/>
<dbReference type="Proteomes" id="UP000242638">
    <property type="component" value="Unassembled WGS sequence"/>
</dbReference>
<reference evidence="2" key="2">
    <citation type="submission" date="2025-08" db="UniProtKB">
        <authorList>
            <consortium name="Ensembl"/>
        </authorList>
    </citation>
    <scope>IDENTIFICATION</scope>
    <source>
        <strain evidence="2">Guanapo</strain>
    </source>
</reference>
<dbReference type="Ensembl" id="ENSPRET00000030645.1">
    <property type="protein sequence ID" value="ENSPREP00000030301.1"/>
    <property type="gene ID" value="ENSPREG00000020527.1"/>
</dbReference>
<evidence type="ECO:0000313" key="2">
    <source>
        <dbReference type="Ensembl" id="ENSPREP00000030301.1"/>
    </source>
</evidence>
<dbReference type="GeneID" id="103467890"/>
<dbReference type="RefSeq" id="XP_017161103.1">
    <property type="nucleotide sequence ID" value="XM_017305614.1"/>
</dbReference>
<dbReference type="GeneTree" id="ENSGT00990000208548"/>
<reference evidence="3" key="1">
    <citation type="submission" date="2013-11" db="EMBL/GenBank/DDBJ databases">
        <title>The genomic landscape of the Guanapo guppy.</title>
        <authorList>
            <person name="Kuenstner A."/>
            <person name="Dreyer C."/>
        </authorList>
    </citation>
    <scope>NUCLEOTIDE SEQUENCE</scope>
    <source>
        <strain evidence="3">Guanapo</strain>
    </source>
</reference>
<accession>A0A3P9Q802</accession>
<dbReference type="KEGG" id="pret:103467890"/>
<dbReference type="AlphaFoldDB" id="A0A3P9Q802"/>
<feature type="region of interest" description="Disordered" evidence="1">
    <location>
        <begin position="1"/>
        <end position="49"/>
    </location>
</feature>
<evidence type="ECO:0000313" key="3">
    <source>
        <dbReference type="Proteomes" id="UP000242638"/>
    </source>
</evidence>
<sequence>MSDTFDHPGNTYTESTYGPADKFANGPKNKPEKHIPKAGVHAEAGVDKPRAERRIFKAKGPKYSTGTSITLLGSSAFAQANLGSASVATGPVKVRACLPSADISADSAELLEVIDTYDRPGDAYTEDTYARAGTYAIEGGEDKPGKRVPKAGAYAEAGVGKARAEWSVFEAEAKGPNASAGAGANPLNVSAIARAELASASAAAGPVKIKVGLAADTGVSVGAHGLEAKVLGTGVTIGPKLGVSVLGNGIECCLS</sequence>